<reference evidence="2" key="1">
    <citation type="submission" date="2020-11" db="EMBL/GenBank/DDBJ databases">
        <authorList>
            <consortium name="DOE Joint Genome Institute"/>
            <person name="Ahrendt S."/>
            <person name="Riley R."/>
            <person name="Andreopoulos W."/>
            <person name="Labutti K."/>
            <person name="Pangilinan J."/>
            <person name="Ruiz-Duenas F.J."/>
            <person name="Barrasa J.M."/>
            <person name="Sanchez-Garcia M."/>
            <person name="Camarero S."/>
            <person name="Miyauchi S."/>
            <person name="Serrano A."/>
            <person name="Linde D."/>
            <person name="Babiker R."/>
            <person name="Drula E."/>
            <person name="Ayuso-Fernandez I."/>
            <person name="Pacheco R."/>
            <person name="Padilla G."/>
            <person name="Ferreira P."/>
            <person name="Barriuso J."/>
            <person name="Kellner H."/>
            <person name="Castanera R."/>
            <person name="Alfaro M."/>
            <person name="Ramirez L."/>
            <person name="Pisabarro A.G."/>
            <person name="Kuo A."/>
            <person name="Tritt A."/>
            <person name="Lipzen A."/>
            <person name="He G."/>
            <person name="Yan M."/>
            <person name="Ng V."/>
            <person name="Cullen D."/>
            <person name="Martin F."/>
            <person name="Rosso M.-N."/>
            <person name="Henrissat B."/>
            <person name="Hibbett D."/>
            <person name="Martinez A.T."/>
            <person name="Grigoriev I.V."/>
        </authorList>
    </citation>
    <scope>NUCLEOTIDE SEQUENCE</scope>
    <source>
        <strain evidence="2">AH 40177</strain>
    </source>
</reference>
<dbReference type="Proteomes" id="UP000772434">
    <property type="component" value="Unassembled WGS sequence"/>
</dbReference>
<comment type="caution">
    <text evidence="2">The sequence shown here is derived from an EMBL/GenBank/DDBJ whole genome shotgun (WGS) entry which is preliminary data.</text>
</comment>
<organism evidence="2 3">
    <name type="scientific">Rhodocollybia butyracea</name>
    <dbReference type="NCBI Taxonomy" id="206335"/>
    <lineage>
        <taxon>Eukaryota</taxon>
        <taxon>Fungi</taxon>
        <taxon>Dikarya</taxon>
        <taxon>Basidiomycota</taxon>
        <taxon>Agaricomycotina</taxon>
        <taxon>Agaricomycetes</taxon>
        <taxon>Agaricomycetidae</taxon>
        <taxon>Agaricales</taxon>
        <taxon>Marasmiineae</taxon>
        <taxon>Omphalotaceae</taxon>
        <taxon>Rhodocollybia</taxon>
    </lineage>
</organism>
<evidence type="ECO:0000313" key="3">
    <source>
        <dbReference type="Proteomes" id="UP000772434"/>
    </source>
</evidence>
<dbReference type="EMBL" id="JADNRY010000066">
    <property type="protein sequence ID" value="KAF9067952.1"/>
    <property type="molecule type" value="Genomic_DNA"/>
</dbReference>
<keyword evidence="3" id="KW-1185">Reference proteome</keyword>
<feature type="transmembrane region" description="Helical" evidence="1">
    <location>
        <begin position="39"/>
        <end position="60"/>
    </location>
</feature>
<evidence type="ECO:0000256" key="1">
    <source>
        <dbReference type="SAM" id="Phobius"/>
    </source>
</evidence>
<keyword evidence="1" id="KW-1133">Transmembrane helix</keyword>
<evidence type="ECO:0000313" key="2">
    <source>
        <dbReference type="EMBL" id="KAF9067952.1"/>
    </source>
</evidence>
<proteinExistence type="predicted"/>
<sequence length="207" mass="23860">MRHAVRMLSSLVFTTFVFGRVDALIYPIIPRVFPVPDNVWLRFLYQLFIVTSAQILRNLLSSILRTIWIRIAVGKGRDALPYPLLLDRYCGVFDSLFNDASLDYDAFLASRARVGKLIQRSSISVEDAYAISQAITIIEEDQQKLLDDENTEGGCLSLLGEIDRWGKYIMVTIAQRHDIDFNDTERQAFYDLRALFKTFLTEPRKLQ</sequence>
<keyword evidence="1" id="KW-0472">Membrane</keyword>
<name>A0A9P5U6M8_9AGAR</name>
<accession>A0A9P5U6M8</accession>
<gene>
    <name evidence="2" type="ORF">BDP27DRAFT_1328045</name>
</gene>
<protein>
    <submittedName>
        <fullName evidence="2">Uncharacterized protein</fullName>
    </submittedName>
</protein>
<keyword evidence="1" id="KW-0812">Transmembrane</keyword>
<dbReference type="AlphaFoldDB" id="A0A9P5U6M8"/>